<evidence type="ECO:0000313" key="1">
    <source>
        <dbReference type="EMBL" id="KAI4365675.1"/>
    </source>
</evidence>
<organism evidence="1 2">
    <name type="scientific">Melastoma candidum</name>
    <dbReference type="NCBI Taxonomy" id="119954"/>
    <lineage>
        <taxon>Eukaryota</taxon>
        <taxon>Viridiplantae</taxon>
        <taxon>Streptophyta</taxon>
        <taxon>Embryophyta</taxon>
        <taxon>Tracheophyta</taxon>
        <taxon>Spermatophyta</taxon>
        <taxon>Magnoliopsida</taxon>
        <taxon>eudicotyledons</taxon>
        <taxon>Gunneridae</taxon>
        <taxon>Pentapetalae</taxon>
        <taxon>rosids</taxon>
        <taxon>malvids</taxon>
        <taxon>Myrtales</taxon>
        <taxon>Melastomataceae</taxon>
        <taxon>Melastomatoideae</taxon>
        <taxon>Melastomateae</taxon>
        <taxon>Melastoma</taxon>
    </lineage>
</organism>
<comment type="caution">
    <text evidence="1">The sequence shown here is derived from an EMBL/GenBank/DDBJ whole genome shotgun (WGS) entry which is preliminary data.</text>
</comment>
<sequence length="80" mass="8597">MKSRKISPILASVQSPPPSVSTADSTTLTLPGFRHPSASASASLTLRDRNCQSGTISWVLEHILRPCPENPTPVKVVYLV</sequence>
<name>A0ACB9QK38_9MYRT</name>
<accession>A0ACB9QK38</accession>
<dbReference type="Proteomes" id="UP001057402">
    <property type="component" value="Chromosome 6"/>
</dbReference>
<evidence type="ECO:0000313" key="2">
    <source>
        <dbReference type="Proteomes" id="UP001057402"/>
    </source>
</evidence>
<keyword evidence="2" id="KW-1185">Reference proteome</keyword>
<dbReference type="EMBL" id="CM042885">
    <property type="protein sequence ID" value="KAI4365675.1"/>
    <property type="molecule type" value="Genomic_DNA"/>
</dbReference>
<gene>
    <name evidence="1" type="ORF">MLD38_021639</name>
</gene>
<proteinExistence type="predicted"/>
<protein>
    <submittedName>
        <fullName evidence="1">Uncharacterized protein</fullName>
    </submittedName>
</protein>
<reference evidence="2" key="1">
    <citation type="journal article" date="2023" name="Front. Plant Sci.">
        <title>Chromosomal-level genome assembly of Melastoma candidum provides insights into trichome evolution.</title>
        <authorList>
            <person name="Zhong Y."/>
            <person name="Wu W."/>
            <person name="Sun C."/>
            <person name="Zou P."/>
            <person name="Liu Y."/>
            <person name="Dai S."/>
            <person name="Zhou R."/>
        </authorList>
    </citation>
    <scope>NUCLEOTIDE SEQUENCE [LARGE SCALE GENOMIC DNA]</scope>
</reference>